<feature type="transmembrane region" description="Helical" evidence="1">
    <location>
        <begin position="63"/>
        <end position="85"/>
    </location>
</feature>
<feature type="transmembrane region" description="Helical" evidence="1">
    <location>
        <begin position="36"/>
        <end position="56"/>
    </location>
</feature>
<dbReference type="AlphaFoldDB" id="A0A4V2T0W2"/>
<evidence type="ECO:0000256" key="1">
    <source>
        <dbReference type="SAM" id="Phobius"/>
    </source>
</evidence>
<keyword evidence="1" id="KW-0472">Membrane</keyword>
<sequence>MNSKVKLHSLVYISLAINVVLLLISAPEFNEISEMFMPIMFIIWGIGAAGAVLFNVTGKKSGCVLIIISCAIFTPIGLLGVFGAVKTIEQINRRKAGIAE</sequence>
<protein>
    <submittedName>
        <fullName evidence="2">Uncharacterized protein</fullName>
    </submittedName>
</protein>
<accession>A0A4V2T0W2</accession>
<name>A0A4V2T0W2_9PAST</name>
<evidence type="ECO:0000313" key="2">
    <source>
        <dbReference type="EMBL" id="TCP91313.1"/>
    </source>
</evidence>
<dbReference type="EMBL" id="SLYB01000031">
    <property type="protein sequence ID" value="TCP91313.1"/>
    <property type="molecule type" value="Genomic_DNA"/>
</dbReference>
<keyword evidence="1" id="KW-1133">Transmembrane helix</keyword>
<dbReference type="OrthoDB" id="5689788at2"/>
<reference evidence="2 3" key="1">
    <citation type="submission" date="2019-03" db="EMBL/GenBank/DDBJ databases">
        <title>Genomic Encyclopedia of Type Strains, Phase IV (KMG-IV): sequencing the most valuable type-strain genomes for metagenomic binning, comparative biology and taxonomic classification.</title>
        <authorList>
            <person name="Goeker M."/>
        </authorList>
    </citation>
    <scope>NUCLEOTIDE SEQUENCE [LARGE SCALE GENOMIC DNA]</scope>
    <source>
        <strain evidence="2 3">DSM 28404</strain>
    </source>
</reference>
<evidence type="ECO:0000313" key="3">
    <source>
        <dbReference type="Proteomes" id="UP000295763"/>
    </source>
</evidence>
<comment type="caution">
    <text evidence="2">The sequence shown here is derived from an EMBL/GenBank/DDBJ whole genome shotgun (WGS) entry which is preliminary data.</text>
</comment>
<proteinExistence type="predicted"/>
<dbReference type="Proteomes" id="UP000295763">
    <property type="component" value="Unassembled WGS sequence"/>
</dbReference>
<keyword evidence="3" id="KW-1185">Reference proteome</keyword>
<keyword evidence="1" id="KW-0812">Transmembrane</keyword>
<gene>
    <name evidence="2" type="ORF">EDC44_13119</name>
</gene>
<organism evidence="2 3">
    <name type="scientific">Cricetibacter osteomyelitidis</name>
    <dbReference type="NCBI Taxonomy" id="1521931"/>
    <lineage>
        <taxon>Bacteria</taxon>
        <taxon>Pseudomonadati</taxon>
        <taxon>Pseudomonadota</taxon>
        <taxon>Gammaproteobacteria</taxon>
        <taxon>Pasteurellales</taxon>
        <taxon>Pasteurellaceae</taxon>
        <taxon>Cricetibacter</taxon>
    </lineage>
</organism>
<dbReference type="RefSeq" id="WP_131978844.1">
    <property type="nucleotide sequence ID" value="NZ_SLYB01000031.1"/>
</dbReference>
<feature type="transmembrane region" description="Helical" evidence="1">
    <location>
        <begin position="7"/>
        <end position="24"/>
    </location>
</feature>